<proteinExistence type="predicted"/>
<name>A0A1R1SDE4_9ACTN</name>
<protein>
    <submittedName>
        <fullName evidence="2">Uncharacterized protein</fullName>
    </submittedName>
</protein>
<organism evidence="2 3">
    <name type="scientific">Streptomyces sparsogenes DSM 40356</name>
    <dbReference type="NCBI Taxonomy" id="1331668"/>
    <lineage>
        <taxon>Bacteria</taxon>
        <taxon>Bacillati</taxon>
        <taxon>Actinomycetota</taxon>
        <taxon>Actinomycetes</taxon>
        <taxon>Kitasatosporales</taxon>
        <taxon>Streptomycetaceae</taxon>
        <taxon>Streptomyces</taxon>
    </lineage>
</organism>
<dbReference type="STRING" id="67365.GCA_001704635_03163"/>
<reference evidence="2 3" key="1">
    <citation type="submission" date="2013-05" db="EMBL/GenBank/DDBJ databases">
        <title>Genome sequence of Streptomyces sparsogenes DSM 40356.</title>
        <authorList>
            <person name="Coyne S."/>
            <person name="Seebeck F.P."/>
        </authorList>
    </citation>
    <scope>NUCLEOTIDE SEQUENCE [LARGE SCALE GENOMIC DNA]</scope>
    <source>
        <strain evidence="2 3">DSM 40356</strain>
    </source>
</reference>
<gene>
    <name evidence="2" type="ORF">SPAR_26836</name>
</gene>
<accession>A0A1R1SDE4</accession>
<dbReference type="Pfam" id="PF19541">
    <property type="entry name" value="DUF6065"/>
    <property type="match status" value="1"/>
</dbReference>
<feature type="region of interest" description="Disordered" evidence="1">
    <location>
        <begin position="228"/>
        <end position="253"/>
    </location>
</feature>
<evidence type="ECO:0000313" key="2">
    <source>
        <dbReference type="EMBL" id="OMI36320.1"/>
    </source>
</evidence>
<comment type="caution">
    <text evidence="2">The sequence shown here is derived from an EMBL/GenBank/DDBJ whole genome shotgun (WGS) entry which is preliminary data.</text>
</comment>
<dbReference type="InterPro" id="IPR045709">
    <property type="entry name" value="DUF6065"/>
</dbReference>
<evidence type="ECO:0000313" key="3">
    <source>
        <dbReference type="Proteomes" id="UP000186168"/>
    </source>
</evidence>
<keyword evidence="3" id="KW-1185">Reference proteome</keyword>
<dbReference type="AlphaFoldDB" id="A0A1R1SDE4"/>
<dbReference type="Proteomes" id="UP000186168">
    <property type="component" value="Unassembled WGS sequence"/>
</dbReference>
<sequence length="253" mass="28105">MTLFSFRSCFDGVVPPTVADPAALGTAAFRAVSHCEPFRAASGYGWYLYPPLDCFVKWDGTSFRWLAEGCPDWLPLTEVAAQTMLRVRDGEAPDDDPVLGLPVFSVAPEPGLLQVWTGLIARTPPEWSLLVRGVPNLPGSLTYEVQDGLIESGWWHGPLVGNLRFRRTDEVVRLSRRYPLFAVQPVPSEAYQSRTLRQLEFVAADSGTLDETRQMIADALAVRRDDRPGGYRREVARRRRGAGTQDAPADSTR</sequence>
<dbReference type="EMBL" id="ASQP01000344">
    <property type="protein sequence ID" value="OMI36320.1"/>
    <property type="molecule type" value="Genomic_DNA"/>
</dbReference>
<evidence type="ECO:0000256" key="1">
    <source>
        <dbReference type="SAM" id="MobiDB-lite"/>
    </source>
</evidence>